<dbReference type="Proteomes" id="UP000800036">
    <property type="component" value="Unassembled WGS sequence"/>
</dbReference>
<name>A0A6A5UH70_9PLEO</name>
<feature type="compositionally biased region" description="Polar residues" evidence="1">
    <location>
        <begin position="32"/>
        <end position="45"/>
    </location>
</feature>
<dbReference type="EMBL" id="ML976806">
    <property type="protein sequence ID" value="KAF1964108.1"/>
    <property type="molecule type" value="Genomic_DNA"/>
</dbReference>
<keyword evidence="2" id="KW-0378">Hydrolase</keyword>
<dbReference type="OrthoDB" id="3941110at2759"/>
<dbReference type="PANTHER" id="PTHR41775:SF1">
    <property type="entry name" value="PEPTIDASE M6-LIKE DOMAIN-CONTAINING PROTEIN"/>
    <property type="match status" value="1"/>
</dbReference>
<dbReference type="PANTHER" id="PTHR41775">
    <property type="entry name" value="SECRETED PROTEIN-RELATED"/>
    <property type="match status" value="1"/>
</dbReference>
<keyword evidence="2" id="KW-0482">Metalloprotease</keyword>
<keyword evidence="2" id="KW-0645">Protease</keyword>
<evidence type="ECO:0000313" key="2">
    <source>
        <dbReference type="EMBL" id="KAF1964108.1"/>
    </source>
</evidence>
<dbReference type="GO" id="GO:0008237">
    <property type="term" value="F:metallopeptidase activity"/>
    <property type="evidence" value="ECO:0007669"/>
    <property type="project" value="UniProtKB-KW"/>
</dbReference>
<keyword evidence="3" id="KW-1185">Reference proteome</keyword>
<feature type="compositionally biased region" description="Low complexity" evidence="1">
    <location>
        <begin position="46"/>
        <end position="60"/>
    </location>
</feature>
<protein>
    <submittedName>
        <fullName evidence="2">M6 metalloprotease</fullName>
    </submittedName>
</protein>
<organism evidence="2 3">
    <name type="scientific">Bimuria novae-zelandiae CBS 107.79</name>
    <dbReference type="NCBI Taxonomy" id="1447943"/>
    <lineage>
        <taxon>Eukaryota</taxon>
        <taxon>Fungi</taxon>
        <taxon>Dikarya</taxon>
        <taxon>Ascomycota</taxon>
        <taxon>Pezizomycotina</taxon>
        <taxon>Dothideomycetes</taxon>
        <taxon>Pleosporomycetidae</taxon>
        <taxon>Pleosporales</taxon>
        <taxon>Massarineae</taxon>
        <taxon>Didymosphaeriaceae</taxon>
        <taxon>Bimuria</taxon>
    </lineage>
</organism>
<evidence type="ECO:0000313" key="3">
    <source>
        <dbReference type="Proteomes" id="UP000800036"/>
    </source>
</evidence>
<reference evidence="2" key="1">
    <citation type="journal article" date="2020" name="Stud. Mycol.">
        <title>101 Dothideomycetes genomes: a test case for predicting lifestyles and emergence of pathogens.</title>
        <authorList>
            <person name="Haridas S."/>
            <person name="Albert R."/>
            <person name="Binder M."/>
            <person name="Bloem J."/>
            <person name="Labutti K."/>
            <person name="Salamov A."/>
            <person name="Andreopoulos B."/>
            <person name="Baker S."/>
            <person name="Barry K."/>
            <person name="Bills G."/>
            <person name="Bluhm B."/>
            <person name="Cannon C."/>
            <person name="Castanera R."/>
            <person name="Culley D."/>
            <person name="Daum C."/>
            <person name="Ezra D."/>
            <person name="Gonzalez J."/>
            <person name="Henrissat B."/>
            <person name="Kuo A."/>
            <person name="Liang C."/>
            <person name="Lipzen A."/>
            <person name="Lutzoni F."/>
            <person name="Magnuson J."/>
            <person name="Mondo S."/>
            <person name="Nolan M."/>
            <person name="Ohm R."/>
            <person name="Pangilinan J."/>
            <person name="Park H.-J."/>
            <person name="Ramirez L."/>
            <person name="Alfaro M."/>
            <person name="Sun H."/>
            <person name="Tritt A."/>
            <person name="Yoshinaga Y."/>
            <person name="Zwiers L.-H."/>
            <person name="Turgeon B."/>
            <person name="Goodwin S."/>
            <person name="Spatafora J."/>
            <person name="Crous P."/>
            <person name="Grigoriev I."/>
        </authorList>
    </citation>
    <scope>NUCLEOTIDE SEQUENCE</scope>
    <source>
        <strain evidence="2">CBS 107.79</strain>
    </source>
</reference>
<gene>
    <name evidence="2" type="ORF">BU23DRAFT_594289</name>
</gene>
<dbReference type="AlphaFoldDB" id="A0A6A5UH70"/>
<accession>A0A6A5UH70</accession>
<evidence type="ECO:0000256" key="1">
    <source>
        <dbReference type="SAM" id="MobiDB-lite"/>
    </source>
</evidence>
<proteinExistence type="predicted"/>
<sequence>MCQAHNSPLSMHWKQRVCRRLPHEPVQANPRPCSNTKSPASKEQNTASITPTPTPTIAASCRPNWSSGPHTGTFRAAVLFVDFPDFPANTTISELYDPIASAPSSLFTTMSYGKLSLELVPILDRFFRMPSPSSSYDYSRALTLETHLRYINDALAAAGPSVSFSDIDTLYIIPPKFADEISFSTSTGVDVTAPDGSVISSTITFGQDLFFSWGPKTINHETGHALGLPDLYPYAAGEAVTKWVGGFDLMGLIAAQAPDLFAWHKWQLGWLEEEQVVCVLEAGVTEHRIGAIEVVDETREAPKAVAVPTSSTGYVMVEVRAALGADAGACGTGVLVYTADSALGSGEGPVRVIDSKPGSGGCGDNNGGELNDAPLQVGEELDTGLGVVVRVKAQEWNDFIVEVERK</sequence>
<feature type="region of interest" description="Disordered" evidence="1">
    <location>
        <begin position="25"/>
        <end position="62"/>
    </location>
</feature>
<dbReference type="GO" id="GO:0006508">
    <property type="term" value="P:proteolysis"/>
    <property type="evidence" value="ECO:0007669"/>
    <property type="project" value="UniProtKB-KW"/>
</dbReference>